<evidence type="ECO:0000259" key="2">
    <source>
        <dbReference type="PROSITE" id="PS50975"/>
    </source>
</evidence>
<dbReference type="GO" id="GO:0005524">
    <property type="term" value="F:ATP binding"/>
    <property type="evidence" value="ECO:0007669"/>
    <property type="project" value="UniProtKB-UniRule"/>
</dbReference>
<gene>
    <name evidence="3" type="ORF">JAV76_14250</name>
</gene>
<dbReference type="Pfam" id="PF15632">
    <property type="entry name" value="ATPgrasp_Ter"/>
    <property type="match status" value="1"/>
</dbReference>
<dbReference type="InterPro" id="IPR013815">
    <property type="entry name" value="ATP_grasp_subdomain_1"/>
</dbReference>
<protein>
    <submittedName>
        <fullName evidence="3">ATP-grasp domain-containing protein</fullName>
    </submittedName>
</protein>
<dbReference type="AlphaFoldDB" id="A0A934MF07"/>
<reference evidence="3" key="1">
    <citation type="submission" date="2020-12" db="EMBL/GenBank/DDBJ databases">
        <title>Sanguibacter suaedae sp. nov., isolated from Suaeda aralocaspica.</title>
        <authorList>
            <person name="Ma Q."/>
        </authorList>
    </citation>
    <scope>NUCLEOTIDE SEQUENCE</scope>
    <source>
        <strain evidence="3">YZGR15</strain>
    </source>
</reference>
<dbReference type="Gene3D" id="3.30.470.20">
    <property type="entry name" value="ATP-grasp fold, B domain"/>
    <property type="match status" value="1"/>
</dbReference>
<dbReference type="RefSeq" id="WP_198734740.1">
    <property type="nucleotide sequence ID" value="NZ_JAEINH010000018.1"/>
</dbReference>
<accession>A0A934MF07</accession>
<dbReference type="SUPFAM" id="SSF56059">
    <property type="entry name" value="Glutathione synthetase ATP-binding domain-like"/>
    <property type="match status" value="1"/>
</dbReference>
<keyword evidence="4" id="KW-1185">Reference proteome</keyword>
<dbReference type="PIRSF" id="PIRSF029120">
    <property type="entry name" value="UCP029120"/>
    <property type="match status" value="1"/>
</dbReference>
<sequence>MTLNIWLNRTYATNYWFLQMLRSNPDGVDVRLFATHTDPTSPVLQAADVSGAEPSVSGDAYVDWVLEYCVTNRIDVLLPGRGVLGIAQRVEEFEAVGVRVLVSPAASIALLDDKDATYSSASALGLPVPPWRTARGAQEMAEAYASLRAELEPGEAVCIKPVVGVGGEGFRVVDDRAFSLDDLLAAPAHRVRLDDVLSAMRAAEDAGREVPRFMVLPYMASPEISVDCLSTAFGETLAALPRAKAGRQRTFEAHRPEAVEIARRVVDSYQLAYLSNTQLRWWRGELALLEVNTRPSGGLYASQLTGVNLPWAAVQLATTGSTGVGSVDVPQLGGRFVTVETMVPLPQGAPVEDPARSLPASANVNPGLAKTGEAEDLEVSVRRLAGFGS</sequence>
<evidence type="ECO:0000313" key="4">
    <source>
        <dbReference type="Proteomes" id="UP000602087"/>
    </source>
</evidence>
<proteinExistence type="predicted"/>
<dbReference type="GO" id="GO:0046872">
    <property type="term" value="F:metal ion binding"/>
    <property type="evidence" value="ECO:0007669"/>
    <property type="project" value="InterPro"/>
</dbReference>
<dbReference type="PROSITE" id="PS50975">
    <property type="entry name" value="ATP_GRASP"/>
    <property type="match status" value="1"/>
</dbReference>
<dbReference type="InterPro" id="IPR011761">
    <property type="entry name" value="ATP-grasp"/>
</dbReference>
<dbReference type="Gene3D" id="3.30.1490.20">
    <property type="entry name" value="ATP-grasp fold, A domain"/>
    <property type="match status" value="1"/>
</dbReference>
<evidence type="ECO:0000256" key="1">
    <source>
        <dbReference type="PROSITE-ProRule" id="PRU00409"/>
    </source>
</evidence>
<dbReference type="Gene3D" id="3.40.50.20">
    <property type="match status" value="1"/>
</dbReference>
<organism evidence="3 4">
    <name type="scientific">Sanguibacter suaedae</name>
    <dbReference type="NCBI Taxonomy" id="2795737"/>
    <lineage>
        <taxon>Bacteria</taxon>
        <taxon>Bacillati</taxon>
        <taxon>Actinomycetota</taxon>
        <taxon>Actinomycetes</taxon>
        <taxon>Micrococcales</taxon>
        <taxon>Sanguibacteraceae</taxon>
        <taxon>Sanguibacter</taxon>
    </lineage>
</organism>
<dbReference type="Proteomes" id="UP000602087">
    <property type="component" value="Unassembled WGS sequence"/>
</dbReference>
<evidence type="ECO:0000313" key="3">
    <source>
        <dbReference type="EMBL" id="MBI9116174.1"/>
    </source>
</evidence>
<feature type="domain" description="ATP-grasp" evidence="2">
    <location>
        <begin position="118"/>
        <end position="318"/>
    </location>
</feature>
<keyword evidence="1" id="KW-0067">ATP-binding</keyword>
<comment type="caution">
    <text evidence="3">The sequence shown here is derived from an EMBL/GenBank/DDBJ whole genome shotgun (WGS) entry which is preliminary data.</text>
</comment>
<dbReference type="EMBL" id="JAEINH010000018">
    <property type="protein sequence ID" value="MBI9116174.1"/>
    <property type="molecule type" value="Genomic_DNA"/>
</dbReference>
<name>A0A934MF07_9MICO</name>
<keyword evidence="1" id="KW-0547">Nucleotide-binding</keyword>
<dbReference type="InterPro" id="IPR011226">
    <property type="entry name" value="ATP-grasp_fam"/>
</dbReference>